<feature type="domain" description="NodB homology" evidence="1">
    <location>
        <begin position="37"/>
        <end position="246"/>
    </location>
</feature>
<accession>A0A060HMD9</accession>
<dbReference type="GO" id="GO:0016810">
    <property type="term" value="F:hydrolase activity, acting on carbon-nitrogen (but not peptide) bonds"/>
    <property type="evidence" value="ECO:0007669"/>
    <property type="project" value="InterPro"/>
</dbReference>
<dbReference type="InterPro" id="IPR011330">
    <property type="entry name" value="Glyco_hydro/deAcase_b/a-brl"/>
</dbReference>
<dbReference type="PROSITE" id="PS51677">
    <property type="entry name" value="NODB"/>
    <property type="match status" value="1"/>
</dbReference>
<keyword evidence="3" id="KW-1185">Reference proteome</keyword>
<dbReference type="EMBL" id="CP007536">
    <property type="protein sequence ID" value="AIC16648.1"/>
    <property type="molecule type" value="Genomic_DNA"/>
</dbReference>
<evidence type="ECO:0000313" key="3">
    <source>
        <dbReference type="Proteomes" id="UP000027093"/>
    </source>
</evidence>
<dbReference type="InterPro" id="IPR050248">
    <property type="entry name" value="Polysacc_deacetylase_ArnD"/>
</dbReference>
<sequence length="246" mass="26078">MKLAHLGAIATAAIVAVGVVLALGPAYMHTLDRNKPPPVMLSFSVVDGQNVPQWCKDLSSILAKHNVRATVFVTGKVAEQNPGCVTALAAYSGIDIGSQTYSYVALPSVGDYTKALDEVKRGKLAVDAAGNINSKVFKAPYGATDQNIYSLLSSSGISADFSYSSQYNKFEGGQFVKYDLVSCDNCGESPDRVRQLMDMHSPVMIDIDNTAQPSEIESLVVALKNGNVNLVNASGLTGLDLTVRNA</sequence>
<dbReference type="InterPro" id="IPR002509">
    <property type="entry name" value="NODB_dom"/>
</dbReference>
<dbReference type="AlphaFoldDB" id="A0A060HMD9"/>
<dbReference type="SUPFAM" id="SSF88713">
    <property type="entry name" value="Glycoside hydrolase/deacetylase"/>
    <property type="match status" value="1"/>
</dbReference>
<name>A0A060HMD9_9ARCH</name>
<dbReference type="Pfam" id="PF01522">
    <property type="entry name" value="Polysacc_deac_1"/>
    <property type="match status" value="1"/>
</dbReference>
<organism evidence="2 3">
    <name type="scientific">Nitrososphaera viennensis EN76</name>
    <dbReference type="NCBI Taxonomy" id="926571"/>
    <lineage>
        <taxon>Archaea</taxon>
        <taxon>Nitrososphaerota</taxon>
        <taxon>Nitrososphaeria</taxon>
        <taxon>Nitrososphaerales</taxon>
        <taxon>Nitrososphaeraceae</taxon>
        <taxon>Nitrososphaera</taxon>
    </lineage>
</organism>
<dbReference type="STRING" id="926571.NVIE_023870"/>
<dbReference type="OrthoDB" id="8953at2157"/>
<dbReference type="GO" id="GO:0005975">
    <property type="term" value="P:carbohydrate metabolic process"/>
    <property type="evidence" value="ECO:0007669"/>
    <property type="project" value="InterPro"/>
</dbReference>
<evidence type="ECO:0000259" key="1">
    <source>
        <dbReference type="PROSITE" id="PS51677"/>
    </source>
</evidence>
<dbReference type="PANTHER" id="PTHR10587">
    <property type="entry name" value="GLYCOSYL TRANSFERASE-RELATED"/>
    <property type="match status" value="1"/>
</dbReference>
<dbReference type="GeneID" id="74947626"/>
<protein>
    <submittedName>
        <fullName evidence="2">Putative exported polysaccharide deacetylase family protein</fullName>
    </submittedName>
</protein>
<dbReference type="Gene3D" id="3.20.20.370">
    <property type="entry name" value="Glycoside hydrolase/deacetylase"/>
    <property type="match status" value="1"/>
</dbReference>
<proteinExistence type="predicted"/>
<dbReference type="CDD" id="cd10917">
    <property type="entry name" value="CE4_NodB_like_6s_7s"/>
    <property type="match status" value="1"/>
</dbReference>
<dbReference type="Proteomes" id="UP000027093">
    <property type="component" value="Chromosome"/>
</dbReference>
<gene>
    <name evidence="2" type="ORF">NVIE_023870</name>
</gene>
<reference evidence="2 3" key="1">
    <citation type="journal article" date="2014" name="Int. J. Syst. Evol. Microbiol.">
        <title>Nitrososphaera viennensis gen. nov., sp. nov., an aerobic and mesophilic, ammonia-oxidizing archaeon from soil and a member of the archaeal phylum Thaumarchaeota.</title>
        <authorList>
            <person name="Stieglmeier M."/>
            <person name="Klingl A."/>
            <person name="Alves R.J."/>
            <person name="Rittmann S.K."/>
            <person name="Melcher M."/>
            <person name="Leisch N."/>
            <person name="Schleper C."/>
        </authorList>
    </citation>
    <scope>NUCLEOTIDE SEQUENCE [LARGE SCALE GENOMIC DNA]</scope>
    <source>
        <strain evidence="2">EN76</strain>
    </source>
</reference>
<evidence type="ECO:0000313" key="2">
    <source>
        <dbReference type="EMBL" id="AIC16648.1"/>
    </source>
</evidence>
<dbReference type="KEGG" id="nvn:NVIE_023870"/>
<dbReference type="HOGENOM" id="CLU_1127116_0_0_2"/>
<dbReference type="RefSeq" id="WP_075055369.1">
    <property type="nucleotide sequence ID" value="NZ_CP007536.1"/>
</dbReference>